<reference evidence="3" key="1">
    <citation type="journal article" date="2010" name="Mol. Biosyst.">
        <title>Complete genome sequence and comparative analysis of Shewanella violacea, a psychrophilic and piezophilic bacterium from deep sea floor sediments.</title>
        <authorList>
            <person name="Aono E."/>
            <person name="Baba T."/>
            <person name="Ara T."/>
            <person name="Nishi T."/>
            <person name="Nakamichi T."/>
            <person name="Inamoto E."/>
            <person name="Toyonaga H."/>
            <person name="Hasegawa M."/>
            <person name="Takai Y."/>
            <person name="Okumura Y."/>
            <person name="Baba M."/>
            <person name="Tomita M."/>
            <person name="Kato C."/>
            <person name="Oshima T."/>
            <person name="Nakasone K."/>
            <person name="Mori H."/>
        </authorList>
    </citation>
    <scope>NUCLEOTIDE SEQUENCE [LARGE SCALE GENOMIC DNA]</scope>
    <source>
        <strain evidence="3">JCM 10179 / CIP 106290 / LMG 19151 / DSS12</strain>
    </source>
</reference>
<evidence type="ECO:0000256" key="1">
    <source>
        <dbReference type="HAMAP-Rule" id="MF_02233"/>
    </source>
</evidence>
<dbReference type="GO" id="GO:0006744">
    <property type="term" value="P:ubiquinone biosynthetic process"/>
    <property type="evidence" value="ECO:0007669"/>
    <property type="project" value="UniProtKB-UniRule"/>
</dbReference>
<dbReference type="KEGG" id="svo:SVI_3240"/>
<dbReference type="PANTHER" id="PTHR30217:SF11">
    <property type="entry name" value="UBIQUINONE BIOSYNTHESIS PROTEIN UBIV"/>
    <property type="match status" value="1"/>
</dbReference>
<evidence type="ECO:0000313" key="2">
    <source>
        <dbReference type="EMBL" id="BAJ03211.1"/>
    </source>
</evidence>
<sequence length="295" mass="33083">MHIKYIGKQMEVSLGPLLYCWPKEKVIEFYRAVADSQIPLVYLGETICSRRRELKFTDYMDLAHMLKASGKEVVLSTLALLEAPSEYTELKKQVNNGEFTIEANDMGAVQAAKELGLPFICGPTINNYNLASLKKLHSWGMQRFVMPVELSKHWLDKVISIEAPAFEIEVFGHGFMPLALSARCFTARHKGLAKDKCQTICISNPKGLLAQTQESEPLLRLNGIQTQSAACIDLSSERSDMEKMGVDYFRVSPSGIKSVELADKLLNGEHEPQIHTDAELSCNGYWHQQAGFNRV</sequence>
<dbReference type="STRING" id="637905.SVI_3240"/>
<dbReference type="InterPro" id="IPR051454">
    <property type="entry name" value="RNA/ubiquinone_mod_enzymes"/>
</dbReference>
<dbReference type="HOGENOM" id="CLU_056172_0_0_6"/>
<dbReference type="NCBIfam" id="NF011991">
    <property type="entry name" value="PRK15447.1"/>
    <property type="match status" value="1"/>
</dbReference>
<feature type="binding site" evidence="1">
    <location>
        <position position="48"/>
    </location>
    <ligand>
        <name>[4Fe-4S] cluster</name>
        <dbReference type="ChEBI" id="CHEBI:49883"/>
    </ligand>
</feature>
<feature type="binding site" evidence="1">
    <location>
        <position position="184"/>
    </location>
    <ligand>
        <name>[4Fe-4S] cluster</name>
        <dbReference type="ChEBI" id="CHEBI:49883"/>
    </ligand>
</feature>
<feature type="binding site" evidence="1">
    <location>
        <position position="201"/>
    </location>
    <ligand>
        <name>[4Fe-4S] cluster</name>
        <dbReference type="ChEBI" id="CHEBI:49883"/>
    </ligand>
</feature>
<dbReference type="Pfam" id="PF01136">
    <property type="entry name" value="Peptidase_U32"/>
    <property type="match status" value="1"/>
</dbReference>
<dbReference type="InterPro" id="IPR043693">
    <property type="entry name" value="UbiV"/>
</dbReference>
<comment type="function">
    <text evidence="1">Required for O(2)-independent ubiquinone (coenzyme Q) biosynthesis. Together with UbiU, is essential for the C6-hydroxylation reaction in the oxygen-independent ubiquinone biosynthesis pathway.</text>
</comment>
<dbReference type="InterPro" id="IPR001539">
    <property type="entry name" value="Peptidase_U32"/>
</dbReference>
<dbReference type="MEROPS" id="U32.A01"/>
<dbReference type="EMBL" id="AP011177">
    <property type="protein sequence ID" value="BAJ03211.1"/>
    <property type="molecule type" value="Genomic_DNA"/>
</dbReference>
<comment type="similarity">
    <text evidence="1">Belongs to the peptidase U32 family. UbiV subfamily.</text>
</comment>
<keyword evidence="1" id="KW-0004">4Fe-4S</keyword>
<dbReference type="HAMAP" id="MF_02233">
    <property type="entry name" value="UbiV"/>
    <property type="match status" value="1"/>
</dbReference>
<gene>
    <name evidence="1" type="primary">ubiV</name>
    <name evidence="2" type="ordered locus">SVI_3240</name>
</gene>
<name>D4ZB16_SHEVD</name>
<keyword evidence="1" id="KW-0411">Iron-sulfur</keyword>
<keyword evidence="3" id="KW-1185">Reference proteome</keyword>
<protein>
    <recommendedName>
        <fullName evidence="1">Ubiquinone biosynthesis protein UbiV</fullName>
    </recommendedName>
</protein>
<dbReference type="UniPathway" id="UPA00232"/>
<comment type="cofactor">
    <cofactor evidence="1">
        <name>[4Fe-4S] cluster</name>
        <dbReference type="ChEBI" id="CHEBI:49883"/>
    </cofactor>
</comment>
<dbReference type="GO" id="GO:0051539">
    <property type="term" value="F:4 iron, 4 sulfur cluster binding"/>
    <property type="evidence" value="ECO:0007669"/>
    <property type="project" value="UniProtKB-UniRule"/>
</dbReference>
<keyword evidence="1" id="KW-0408">Iron</keyword>
<feature type="binding site" evidence="1">
    <location>
        <position position="197"/>
    </location>
    <ligand>
        <name>[4Fe-4S] cluster</name>
        <dbReference type="ChEBI" id="CHEBI:49883"/>
    </ligand>
</feature>
<comment type="subunit">
    <text evidence="1">Forms a heterodimer with UbiU.</text>
</comment>
<keyword evidence="1" id="KW-0479">Metal-binding</keyword>
<dbReference type="eggNOG" id="COG0826">
    <property type="taxonomic scope" value="Bacteria"/>
</dbReference>
<proteinExistence type="inferred from homology"/>
<dbReference type="GO" id="GO:0046872">
    <property type="term" value="F:metal ion binding"/>
    <property type="evidence" value="ECO:0007669"/>
    <property type="project" value="UniProtKB-KW"/>
</dbReference>
<evidence type="ECO:0000313" key="3">
    <source>
        <dbReference type="Proteomes" id="UP000002350"/>
    </source>
</evidence>
<comment type="pathway">
    <text evidence="1">Cofactor biosynthesis; ubiquinone biosynthesis.</text>
</comment>
<dbReference type="AlphaFoldDB" id="D4ZB16"/>
<keyword evidence="1" id="KW-0831">Ubiquinone biosynthesis</keyword>
<dbReference type="PANTHER" id="PTHR30217">
    <property type="entry name" value="PEPTIDASE U32 FAMILY"/>
    <property type="match status" value="1"/>
</dbReference>
<accession>D4ZB16</accession>
<dbReference type="Proteomes" id="UP000002350">
    <property type="component" value="Chromosome"/>
</dbReference>
<organism evidence="2 3">
    <name type="scientific">Shewanella violacea (strain JCM 10179 / CIP 106290 / LMG 19151 / DSS12)</name>
    <dbReference type="NCBI Taxonomy" id="637905"/>
    <lineage>
        <taxon>Bacteria</taxon>
        <taxon>Pseudomonadati</taxon>
        <taxon>Pseudomonadota</taxon>
        <taxon>Gammaproteobacteria</taxon>
        <taxon>Alteromonadales</taxon>
        <taxon>Shewanellaceae</taxon>
        <taxon>Shewanella</taxon>
    </lineage>
</organism>